<protein>
    <submittedName>
        <fullName evidence="1">Uncharacterized protein</fullName>
    </submittedName>
</protein>
<dbReference type="AlphaFoldDB" id="A0A9P4K061"/>
<dbReference type="EMBL" id="ML986725">
    <property type="protein sequence ID" value="KAF2259010.1"/>
    <property type="molecule type" value="Genomic_DNA"/>
</dbReference>
<sequence length="103" mass="11297">MLVASMLTTALASTLEQANNAEVTTANQIRCGVVFYKGSTTSFDLYKNDRCFDLVDVVNLINISNSECGLCVFWNNHDCAGDSSWWGGPGEHRIPSSMSFFCT</sequence>
<gene>
    <name evidence="1" type="ORF">CC78DRAFT_621400</name>
</gene>
<name>A0A9P4K061_9PLEO</name>
<proteinExistence type="predicted"/>
<organism evidence="1 2">
    <name type="scientific">Lojkania enalia</name>
    <dbReference type="NCBI Taxonomy" id="147567"/>
    <lineage>
        <taxon>Eukaryota</taxon>
        <taxon>Fungi</taxon>
        <taxon>Dikarya</taxon>
        <taxon>Ascomycota</taxon>
        <taxon>Pezizomycotina</taxon>
        <taxon>Dothideomycetes</taxon>
        <taxon>Pleosporomycetidae</taxon>
        <taxon>Pleosporales</taxon>
        <taxon>Pleosporales incertae sedis</taxon>
        <taxon>Lojkania</taxon>
    </lineage>
</organism>
<accession>A0A9P4K061</accession>
<comment type="caution">
    <text evidence="1">The sequence shown here is derived from an EMBL/GenBank/DDBJ whole genome shotgun (WGS) entry which is preliminary data.</text>
</comment>
<reference evidence="2" key="1">
    <citation type="journal article" date="2020" name="Stud. Mycol.">
        <title>101 Dothideomycetes genomes: A test case for predicting lifestyles and emergence of pathogens.</title>
        <authorList>
            <person name="Haridas S."/>
            <person name="Albert R."/>
            <person name="Binder M."/>
            <person name="Bloem J."/>
            <person name="LaButti K."/>
            <person name="Salamov A."/>
            <person name="Andreopoulos B."/>
            <person name="Baker S."/>
            <person name="Barry K."/>
            <person name="Bills G."/>
            <person name="Bluhm B."/>
            <person name="Cannon C."/>
            <person name="Castanera R."/>
            <person name="Culley D."/>
            <person name="Daum C."/>
            <person name="Ezra D."/>
            <person name="Gonzalez J."/>
            <person name="Henrissat B."/>
            <person name="Kuo A."/>
            <person name="Liang C."/>
            <person name="Lipzen A."/>
            <person name="Lutzoni F."/>
            <person name="Magnuson J."/>
            <person name="Mondo S."/>
            <person name="Nolan M."/>
            <person name="Ohm R."/>
            <person name="Pangilinan J."/>
            <person name="Park H.-J."/>
            <person name="Ramirez L."/>
            <person name="Alfaro M."/>
            <person name="Sun H."/>
            <person name="Tritt A."/>
            <person name="Yoshinaga Y."/>
            <person name="Zwiers L.-H."/>
            <person name="Turgeon B."/>
            <person name="Goodwin S."/>
            <person name="Spatafora J."/>
            <person name="Crous P."/>
            <person name="Grigoriev I."/>
        </authorList>
    </citation>
    <scope>NUCLEOTIDE SEQUENCE [LARGE SCALE GENOMIC DNA]</scope>
    <source>
        <strain evidence="2">CBS 304.66</strain>
    </source>
</reference>
<keyword evidence="2" id="KW-1185">Reference proteome</keyword>
<dbReference type="Proteomes" id="UP000800093">
    <property type="component" value="Unassembled WGS sequence"/>
</dbReference>
<evidence type="ECO:0000313" key="1">
    <source>
        <dbReference type="EMBL" id="KAF2259010.1"/>
    </source>
</evidence>
<evidence type="ECO:0000313" key="2">
    <source>
        <dbReference type="Proteomes" id="UP000800093"/>
    </source>
</evidence>